<feature type="non-terminal residue" evidence="2">
    <location>
        <position position="1"/>
    </location>
</feature>
<accession>A0ABU6RP79</accession>
<sequence>GRRLGGDDRAATARGNGVDDNWRDSVDADDVEVVTAWKRGRCTAAKAREIDLRQCRGSWVDATNSFKQGIRNNPT</sequence>
<comment type="caution">
    <text evidence="2">The sequence shown here is derived from an EMBL/GenBank/DDBJ whole genome shotgun (WGS) entry which is preliminary data.</text>
</comment>
<reference evidence="2 3" key="1">
    <citation type="journal article" date="2023" name="Plants (Basel)">
        <title>Bridging the Gap: Combining Genomics and Transcriptomics Approaches to Understand Stylosanthes scabra, an Orphan Legume from the Brazilian Caatinga.</title>
        <authorList>
            <person name="Ferreira-Neto J.R.C."/>
            <person name="da Silva M.D."/>
            <person name="Binneck E."/>
            <person name="de Melo N.F."/>
            <person name="da Silva R.H."/>
            <person name="de Melo A.L.T.M."/>
            <person name="Pandolfi V."/>
            <person name="Bustamante F.O."/>
            <person name="Brasileiro-Vidal A.C."/>
            <person name="Benko-Iseppon A.M."/>
        </authorList>
    </citation>
    <scope>NUCLEOTIDE SEQUENCE [LARGE SCALE GENOMIC DNA]</scope>
    <source>
        <tissue evidence="2">Leaves</tissue>
    </source>
</reference>
<evidence type="ECO:0000313" key="2">
    <source>
        <dbReference type="EMBL" id="MED6125611.1"/>
    </source>
</evidence>
<evidence type="ECO:0000313" key="3">
    <source>
        <dbReference type="Proteomes" id="UP001341840"/>
    </source>
</evidence>
<dbReference type="EMBL" id="JASCZI010030997">
    <property type="protein sequence ID" value="MED6125611.1"/>
    <property type="molecule type" value="Genomic_DNA"/>
</dbReference>
<keyword evidence="3" id="KW-1185">Reference proteome</keyword>
<gene>
    <name evidence="2" type="ORF">PIB30_070294</name>
</gene>
<protein>
    <submittedName>
        <fullName evidence="2">Uncharacterized protein</fullName>
    </submittedName>
</protein>
<name>A0ABU6RP79_9FABA</name>
<feature type="non-terminal residue" evidence="2">
    <location>
        <position position="75"/>
    </location>
</feature>
<feature type="region of interest" description="Disordered" evidence="1">
    <location>
        <begin position="1"/>
        <end position="24"/>
    </location>
</feature>
<feature type="compositionally biased region" description="Basic and acidic residues" evidence="1">
    <location>
        <begin position="1"/>
        <end position="11"/>
    </location>
</feature>
<dbReference type="Proteomes" id="UP001341840">
    <property type="component" value="Unassembled WGS sequence"/>
</dbReference>
<proteinExistence type="predicted"/>
<evidence type="ECO:0000256" key="1">
    <source>
        <dbReference type="SAM" id="MobiDB-lite"/>
    </source>
</evidence>
<organism evidence="2 3">
    <name type="scientific">Stylosanthes scabra</name>
    <dbReference type="NCBI Taxonomy" id="79078"/>
    <lineage>
        <taxon>Eukaryota</taxon>
        <taxon>Viridiplantae</taxon>
        <taxon>Streptophyta</taxon>
        <taxon>Embryophyta</taxon>
        <taxon>Tracheophyta</taxon>
        <taxon>Spermatophyta</taxon>
        <taxon>Magnoliopsida</taxon>
        <taxon>eudicotyledons</taxon>
        <taxon>Gunneridae</taxon>
        <taxon>Pentapetalae</taxon>
        <taxon>rosids</taxon>
        <taxon>fabids</taxon>
        <taxon>Fabales</taxon>
        <taxon>Fabaceae</taxon>
        <taxon>Papilionoideae</taxon>
        <taxon>50 kb inversion clade</taxon>
        <taxon>dalbergioids sensu lato</taxon>
        <taxon>Dalbergieae</taxon>
        <taxon>Pterocarpus clade</taxon>
        <taxon>Stylosanthes</taxon>
    </lineage>
</organism>